<feature type="chain" id="PRO_5046029437" description="DUF4468 domain-containing protein" evidence="1">
    <location>
        <begin position="24"/>
        <end position="182"/>
    </location>
</feature>
<accession>A0ABQ2XT78</accession>
<keyword evidence="1" id="KW-0732">Signal</keyword>
<dbReference type="EMBL" id="BMYU01000001">
    <property type="protein sequence ID" value="GGX31954.1"/>
    <property type="molecule type" value="Genomic_DNA"/>
</dbReference>
<evidence type="ECO:0000256" key="1">
    <source>
        <dbReference type="SAM" id="SignalP"/>
    </source>
</evidence>
<proteinExistence type="predicted"/>
<dbReference type="Proteomes" id="UP000653343">
    <property type="component" value="Unassembled WGS sequence"/>
</dbReference>
<comment type="caution">
    <text evidence="2">The sequence shown here is derived from an EMBL/GenBank/DDBJ whole genome shotgun (WGS) entry which is preliminary data.</text>
</comment>
<evidence type="ECO:0000313" key="2">
    <source>
        <dbReference type="EMBL" id="GGX31954.1"/>
    </source>
</evidence>
<evidence type="ECO:0008006" key="4">
    <source>
        <dbReference type="Google" id="ProtNLM"/>
    </source>
</evidence>
<gene>
    <name evidence="2" type="ORF">GCM10010946_06410</name>
</gene>
<feature type="signal peptide" evidence="1">
    <location>
        <begin position="1"/>
        <end position="23"/>
    </location>
</feature>
<evidence type="ECO:0000313" key="3">
    <source>
        <dbReference type="Proteomes" id="UP000653343"/>
    </source>
</evidence>
<reference evidence="3" key="1">
    <citation type="journal article" date="2019" name="Int. J. Syst. Evol. Microbiol.">
        <title>The Global Catalogue of Microorganisms (GCM) 10K type strain sequencing project: providing services to taxonomists for standard genome sequencing and annotation.</title>
        <authorList>
            <consortium name="The Broad Institute Genomics Platform"/>
            <consortium name="The Broad Institute Genome Sequencing Center for Infectious Disease"/>
            <person name="Wu L."/>
            <person name="Ma J."/>
        </authorList>
    </citation>
    <scope>NUCLEOTIDE SEQUENCE [LARGE SCALE GENOMIC DNA]</scope>
    <source>
        <strain evidence="3">KCTC 23917</strain>
    </source>
</reference>
<organism evidence="2 3">
    <name type="scientific">Undibacterium squillarum</name>
    <dbReference type="NCBI Taxonomy" id="1131567"/>
    <lineage>
        <taxon>Bacteria</taxon>
        <taxon>Pseudomonadati</taxon>
        <taxon>Pseudomonadota</taxon>
        <taxon>Betaproteobacteria</taxon>
        <taxon>Burkholderiales</taxon>
        <taxon>Oxalobacteraceae</taxon>
        <taxon>Undibacterium</taxon>
    </lineage>
</organism>
<name>A0ABQ2XT78_9BURK</name>
<keyword evidence="3" id="KW-1185">Reference proteome</keyword>
<protein>
    <recommendedName>
        <fullName evidence="4">DUF4468 domain-containing protein</fullName>
    </recommendedName>
</protein>
<sequence>MSILLRILTLILCALVLSTPACAQNENDETFRQIYYLQFVGIKTAMTSSSGAFFLDSQQGKLNRFKEVARKVAPESYVDGIQVKNIPDLNSVLFIFPEPARMPLCYFILVRKVPDKENSYQFYTYEKSVSLFDKSQFRAVVGGIDANDGSHMNFGSRTFRDADSFVDDIRRMLTTRKEEPAR</sequence>